<gene>
    <name evidence="1" type="ORF">MYCFIDRAFT_182312</name>
</gene>
<proteinExistence type="predicted"/>
<reference evidence="1 2" key="1">
    <citation type="journal article" date="2012" name="PLoS Pathog.">
        <title>Diverse lifestyles and strategies of plant pathogenesis encoded in the genomes of eighteen Dothideomycetes fungi.</title>
        <authorList>
            <person name="Ohm R.A."/>
            <person name="Feau N."/>
            <person name="Henrissat B."/>
            <person name="Schoch C.L."/>
            <person name="Horwitz B.A."/>
            <person name="Barry K.W."/>
            <person name="Condon B.J."/>
            <person name="Copeland A.C."/>
            <person name="Dhillon B."/>
            <person name="Glaser F."/>
            <person name="Hesse C.N."/>
            <person name="Kosti I."/>
            <person name="LaButti K."/>
            <person name="Lindquist E.A."/>
            <person name="Lucas S."/>
            <person name="Salamov A.A."/>
            <person name="Bradshaw R.E."/>
            <person name="Ciuffetti L."/>
            <person name="Hamelin R.C."/>
            <person name="Kema G.H.J."/>
            <person name="Lawrence C."/>
            <person name="Scott J.A."/>
            <person name="Spatafora J.W."/>
            <person name="Turgeon B.G."/>
            <person name="de Wit P.J.G.M."/>
            <person name="Zhong S."/>
            <person name="Goodwin S.B."/>
            <person name="Grigoriev I.V."/>
        </authorList>
    </citation>
    <scope>NUCLEOTIDE SEQUENCE [LARGE SCALE GENOMIC DNA]</scope>
    <source>
        <strain evidence="1 2">CIRAD86</strain>
    </source>
</reference>
<dbReference type="HOGENOM" id="CLU_145544_2_1_1"/>
<dbReference type="AlphaFoldDB" id="M3AI91"/>
<dbReference type="VEuPathDB" id="FungiDB:MYCFIDRAFT_182312"/>
<dbReference type="GeneID" id="19334604"/>
<dbReference type="EMBL" id="KB446557">
    <property type="protein sequence ID" value="EME84296.1"/>
    <property type="molecule type" value="Genomic_DNA"/>
</dbReference>
<name>M3AI91_PSEFD</name>
<accession>M3AI91</accession>
<evidence type="ECO:0000313" key="1">
    <source>
        <dbReference type="EMBL" id="EME84296.1"/>
    </source>
</evidence>
<dbReference type="OrthoDB" id="1612078at2759"/>
<dbReference type="KEGG" id="pfj:MYCFIDRAFT_182312"/>
<organism evidence="1 2">
    <name type="scientific">Pseudocercospora fijiensis (strain CIRAD86)</name>
    <name type="common">Black leaf streak disease fungus</name>
    <name type="synonym">Mycosphaerella fijiensis</name>
    <dbReference type="NCBI Taxonomy" id="383855"/>
    <lineage>
        <taxon>Eukaryota</taxon>
        <taxon>Fungi</taxon>
        <taxon>Dikarya</taxon>
        <taxon>Ascomycota</taxon>
        <taxon>Pezizomycotina</taxon>
        <taxon>Dothideomycetes</taxon>
        <taxon>Dothideomycetidae</taxon>
        <taxon>Mycosphaerellales</taxon>
        <taxon>Mycosphaerellaceae</taxon>
        <taxon>Pseudocercospora</taxon>
    </lineage>
</organism>
<evidence type="ECO:0000313" key="2">
    <source>
        <dbReference type="Proteomes" id="UP000016932"/>
    </source>
</evidence>
<protein>
    <submittedName>
        <fullName evidence="1">Uncharacterized protein</fullName>
    </submittedName>
</protein>
<keyword evidence="2" id="KW-1185">Reference proteome</keyword>
<dbReference type="Proteomes" id="UP000016932">
    <property type="component" value="Unassembled WGS sequence"/>
</dbReference>
<dbReference type="RefSeq" id="XP_007924920.1">
    <property type="nucleotide sequence ID" value="XM_007926729.1"/>
</dbReference>
<dbReference type="eggNOG" id="ENOG502SU9X">
    <property type="taxonomic scope" value="Eukaryota"/>
</dbReference>
<sequence length="102" mass="11303">MGPNTNATTAVNIDGIGELNYQRAVDIARNSEGELDARVSAYLETAISDIWTRINISPDSYLMTQDEFAVFNFYRARFKGEVAETAVARYWTHTYGSASAAI</sequence>